<feature type="chain" id="PRO_5032790543" evidence="1">
    <location>
        <begin position="20"/>
        <end position="1318"/>
    </location>
</feature>
<protein>
    <submittedName>
        <fullName evidence="2">Uncharacterized protein</fullName>
    </submittedName>
</protein>
<gene>
    <name evidence="2" type="ORF">SNAT2548_LOCUS20938</name>
</gene>
<sequence length="1318" mass="142670">MRLNLRGSLGLLLVTSAAGAKVSAEQGNPSLDSRHADATKLPQCAGDCDKDSECLGGLKCFQRNGLEPVPGCAGAGTRAWDYCYYEPSPNLNSIAGDPTSLPLAKCAGDCDNDSQCAGNLKCFQRDGLESVPGCAGGGTNQWDYCYDPWDALKLDSIAGDPTNLPLARCAGDCDKDSQCAGNLKCFQRDGLEPVPGCAGDCDNDAQCAGNLKCFQRDGLELVPGCAGRGTNEWDYCYDPALQHGAGNLADRKISAVSGTPKDVDMDFVSALFTVVDAGDGLIALHSQRYNCYLGIAFTGLVDCGGVNAPTGPTTTAPWDNNKFKVVPAGIGLVGLYSKLRKQYIRVDNVYKSVTGRSGSEDTVNADTAGGSCTWELLQVPQHLELGSLVGFWRSKNLLRMHSDKMDSHAPLAEGRILDEWTWEQFEVVDAGAVQVALYNAAQGRFVKMTKAGTVSPGSAKSKTGGVTLEERFAVVPASEKTIALHNSNANRFLIINGPGQAPSGQTGNAQDGDSLGSSSQIWMKIVPISDLETTSQMPSCCACDHTKDKCRDMQVWMKSEPAGWIHRYWHRNWQVTSNPRGSKEVYWTCGRRRGGQERTGFNMPATHVDSYMNEGDLNYHPRYCSPRMYTPRESPKDRGCCSIADGTVDRCGSRQYLQMQVGTEWKTCYKGQTCEWTFPEPHPQGKTLHWWCGETKESVAWGLYFDTIQIKFNCNGEIEWNPWWCGVATSGEMPPEASSRLIDVLKINSDGDVVDGQTGASLSPGEITSKAKDFARDNKDVICEGLSAAAVYDQLLKPSGTCWRAGMTGRSSLFPGHSDYGTKTSLFEEGTRFTREERPHSSTLLALADHLAKNATLLQLSGNISNQELQKFLPGLMTAYCAVTKGTNCAEIGLEQCECYCVAPGRCTQVLAEKYAKSIAAILEMAADVAMAVMTGGASAAAKAGAKAAAKAALKAAAKNAAKGAGRSAIKKAMVTAAKGAAKKAAIASLKSQGKKSMRKMTVRAIKSGIKDTAKTLITDAIMDYLGLGDICKDILDKVLGEEVEDPAWVNDPEYKWGNEEGPAGYMETVDITGITALVGIFHEADCPTPVPGSKEGCYAGPAKMHSGLQLSLEQEHALTYSVGFSSLLPRLGCRTTLFDARLLQHAAACAMFKCTVAAVALTGTGNGEGADCDLPVVPIRPGRLPSEEAAPWSWSQAYGITRQTWQDITGGKKRTSNELEHLKLVEKGLVDYADSFTTKLPTKIERQEGRDLKRVWRAVRSVFEERQSHPWARSTEMPWWPRLSHCITCWRRCQQACLPGISTRRWRQCDICFLDLG</sequence>
<feature type="signal peptide" evidence="1">
    <location>
        <begin position="1"/>
        <end position="19"/>
    </location>
</feature>
<accession>A0A812PZ35</accession>
<evidence type="ECO:0000256" key="1">
    <source>
        <dbReference type="SAM" id="SignalP"/>
    </source>
</evidence>
<organism evidence="2 3">
    <name type="scientific">Symbiodinium natans</name>
    <dbReference type="NCBI Taxonomy" id="878477"/>
    <lineage>
        <taxon>Eukaryota</taxon>
        <taxon>Sar</taxon>
        <taxon>Alveolata</taxon>
        <taxon>Dinophyceae</taxon>
        <taxon>Suessiales</taxon>
        <taxon>Symbiodiniaceae</taxon>
        <taxon>Symbiodinium</taxon>
    </lineage>
</organism>
<comment type="caution">
    <text evidence="2">The sequence shown here is derived from an EMBL/GenBank/DDBJ whole genome shotgun (WGS) entry which is preliminary data.</text>
</comment>
<dbReference type="EMBL" id="CAJNDS010002229">
    <property type="protein sequence ID" value="CAE7383786.1"/>
    <property type="molecule type" value="Genomic_DNA"/>
</dbReference>
<dbReference type="CDD" id="cd00257">
    <property type="entry name" value="beta-trefoil_FSCN-like"/>
    <property type="match status" value="2"/>
</dbReference>
<proteinExistence type="predicted"/>
<evidence type="ECO:0000313" key="2">
    <source>
        <dbReference type="EMBL" id="CAE7383786.1"/>
    </source>
</evidence>
<reference evidence="2" key="1">
    <citation type="submission" date="2021-02" db="EMBL/GenBank/DDBJ databases">
        <authorList>
            <person name="Dougan E. K."/>
            <person name="Rhodes N."/>
            <person name="Thang M."/>
            <person name="Chan C."/>
        </authorList>
    </citation>
    <scope>NUCLEOTIDE SEQUENCE</scope>
</reference>
<keyword evidence="3" id="KW-1185">Reference proteome</keyword>
<evidence type="ECO:0000313" key="3">
    <source>
        <dbReference type="Proteomes" id="UP000604046"/>
    </source>
</evidence>
<dbReference type="Gene3D" id="2.80.10.50">
    <property type="match status" value="1"/>
</dbReference>
<dbReference type="Proteomes" id="UP000604046">
    <property type="component" value="Unassembled WGS sequence"/>
</dbReference>
<name>A0A812PZ35_9DINO</name>
<keyword evidence="1" id="KW-0732">Signal</keyword>